<dbReference type="PANTHER" id="PTHR46743:SF2">
    <property type="entry name" value="TEICHOIC ACIDS EXPORT ATP-BINDING PROTEIN TAGH"/>
    <property type="match status" value="1"/>
</dbReference>
<dbReference type="InterPro" id="IPR050683">
    <property type="entry name" value="Bact_Polysacc_Export_ATP-bd"/>
</dbReference>
<comment type="caution">
    <text evidence="3">The sequence shown here is derived from an EMBL/GenBank/DDBJ whole genome shotgun (WGS) entry which is preliminary data.</text>
</comment>
<keyword evidence="3" id="KW-0378">Hydrolase</keyword>
<evidence type="ECO:0000256" key="1">
    <source>
        <dbReference type="ARBA" id="ARBA00022679"/>
    </source>
</evidence>
<dbReference type="EC" id="3.6.3.40" evidence="3"/>
<dbReference type="Proteomes" id="UP000029040">
    <property type="component" value="Unassembled WGS sequence"/>
</dbReference>
<dbReference type="Pfam" id="PF00534">
    <property type="entry name" value="Glycos_transf_1"/>
    <property type="match status" value="1"/>
</dbReference>
<dbReference type="SUPFAM" id="SSF52540">
    <property type="entry name" value="P-loop containing nucleoside triphosphate hydrolases"/>
    <property type="match status" value="1"/>
</dbReference>
<sequence length="240" mass="27300">MRARLGFAFSSSIRPDILVVDEALSVGDRKFSRKCKERVHKIMAEEDVTVLFVTHSTAMAKEFCTQGIVIRKGHAEFSGEIEEGCPITRRCNKRNDAYMRYHREDPDSVLIIVGGHGNDYQKIYERVHELDDLRIILIRNLSNPLNIVAKSDVFVLSSSYEGLPMSIMEALILHKPVVSTSITGPKEFLEQGYGYLVDDSEEGLYEGMCAYKQGLLDSLKPFDAEKFNEKVLREFENLIE</sequence>
<dbReference type="InterPro" id="IPR001296">
    <property type="entry name" value="Glyco_trans_1"/>
</dbReference>
<reference evidence="3 4" key="1">
    <citation type="submission" date="2014-03" db="EMBL/GenBank/DDBJ databases">
        <title>Genomics of Bifidobacteria.</title>
        <authorList>
            <person name="Ventura M."/>
            <person name="Milani C."/>
            <person name="Lugli G.A."/>
        </authorList>
    </citation>
    <scope>NUCLEOTIDE SEQUENCE [LARGE SCALE GENOMIC DNA]</scope>
    <source>
        <strain evidence="3 4">LMG 14934</strain>
    </source>
</reference>
<accession>A0A087CWW0</accession>
<name>A0A087CWW0_9BIFI</name>
<gene>
    <name evidence="3" type="ORF">BSAE_0938</name>
</gene>
<dbReference type="EMBL" id="JGZM01000004">
    <property type="protein sequence ID" value="KFI87760.1"/>
    <property type="molecule type" value="Genomic_DNA"/>
</dbReference>
<dbReference type="Gene3D" id="3.40.50.2000">
    <property type="entry name" value="Glycogen Phosphorylase B"/>
    <property type="match status" value="1"/>
</dbReference>
<dbReference type="GO" id="GO:0005524">
    <property type="term" value="F:ATP binding"/>
    <property type="evidence" value="ECO:0007669"/>
    <property type="project" value="UniProtKB-KW"/>
</dbReference>
<dbReference type="Gene3D" id="3.40.50.300">
    <property type="entry name" value="P-loop containing nucleotide triphosphate hydrolases"/>
    <property type="match status" value="1"/>
</dbReference>
<organism evidence="3 4">
    <name type="scientific">Bifidobacterium pullorum subsp. saeculare DSM 6531 = LMG 14934</name>
    <dbReference type="NCBI Taxonomy" id="1437611"/>
    <lineage>
        <taxon>Bacteria</taxon>
        <taxon>Bacillati</taxon>
        <taxon>Actinomycetota</taxon>
        <taxon>Actinomycetes</taxon>
        <taxon>Bifidobacteriales</taxon>
        <taxon>Bifidobacteriaceae</taxon>
        <taxon>Bifidobacterium</taxon>
    </lineage>
</organism>
<dbReference type="SUPFAM" id="SSF53756">
    <property type="entry name" value="UDP-Glycosyltransferase/glycogen phosphorylase"/>
    <property type="match status" value="1"/>
</dbReference>
<keyword evidence="3" id="KW-0547">Nucleotide-binding</keyword>
<dbReference type="GO" id="GO:0016787">
    <property type="term" value="F:hydrolase activity"/>
    <property type="evidence" value="ECO:0007669"/>
    <property type="project" value="UniProtKB-KW"/>
</dbReference>
<keyword evidence="3" id="KW-0067">ATP-binding</keyword>
<feature type="domain" description="Glycosyl transferase family 1" evidence="2">
    <location>
        <begin position="104"/>
        <end position="200"/>
    </location>
</feature>
<evidence type="ECO:0000313" key="3">
    <source>
        <dbReference type="EMBL" id="KFI87760.1"/>
    </source>
</evidence>
<dbReference type="AlphaFoldDB" id="A0A087CWW0"/>
<keyword evidence="1" id="KW-0808">Transferase</keyword>
<protein>
    <submittedName>
        <fullName evidence="3">Teichoic acids export ATP-binding protein</fullName>
        <ecNumber evidence="3">3.6.3.40</ecNumber>
    </submittedName>
</protein>
<evidence type="ECO:0000259" key="2">
    <source>
        <dbReference type="Pfam" id="PF00534"/>
    </source>
</evidence>
<dbReference type="InterPro" id="IPR027417">
    <property type="entry name" value="P-loop_NTPase"/>
</dbReference>
<dbReference type="PANTHER" id="PTHR46743">
    <property type="entry name" value="TEICHOIC ACIDS EXPORT ATP-BINDING PROTEIN TAGH"/>
    <property type="match status" value="1"/>
</dbReference>
<evidence type="ECO:0000313" key="4">
    <source>
        <dbReference type="Proteomes" id="UP000029040"/>
    </source>
</evidence>
<proteinExistence type="predicted"/>